<proteinExistence type="predicted"/>
<reference evidence="2 3" key="1">
    <citation type="submission" date="2021-01" db="EMBL/GenBank/DDBJ databases">
        <title>Genomic Encyclopedia of Type Strains, Phase IV (KMG-IV): sequencing the most valuable type-strain genomes for metagenomic binning, comparative biology and taxonomic classification.</title>
        <authorList>
            <person name="Goeker M."/>
        </authorList>
    </citation>
    <scope>NUCLEOTIDE SEQUENCE [LARGE SCALE GENOMIC DNA]</scope>
    <source>
        <strain evidence="2 3">DSM 103394</strain>
    </source>
</reference>
<feature type="coiled-coil region" evidence="1">
    <location>
        <begin position="208"/>
        <end position="235"/>
    </location>
</feature>
<dbReference type="GO" id="GO:0003677">
    <property type="term" value="F:DNA binding"/>
    <property type="evidence" value="ECO:0007669"/>
    <property type="project" value="UniProtKB-KW"/>
</dbReference>
<dbReference type="EMBL" id="JAFDST010000001">
    <property type="protein sequence ID" value="MBP1080777.1"/>
    <property type="molecule type" value="Genomic_DNA"/>
</dbReference>
<evidence type="ECO:0000313" key="2">
    <source>
        <dbReference type="EMBL" id="MBP1080777.1"/>
    </source>
</evidence>
<dbReference type="Gene3D" id="1.10.10.10">
    <property type="entry name" value="Winged helix-like DNA-binding domain superfamily/Winged helix DNA-binding domain"/>
    <property type="match status" value="1"/>
</dbReference>
<evidence type="ECO:0000256" key="1">
    <source>
        <dbReference type="SAM" id="Coils"/>
    </source>
</evidence>
<organism evidence="2 3">
    <name type="scientific">Bacillus capparidis</name>
    <dbReference type="NCBI Taxonomy" id="1840411"/>
    <lineage>
        <taxon>Bacteria</taxon>
        <taxon>Bacillati</taxon>
        <taxon>Bacillota</taxon>
        <taxon>Bacilli</taxon>
        <taxon>Bacillales</taxon>
        <taxon>Bacillaceae</taxon>
        <taxon>Bacillus</taxon>
    </lineage>
</organism>
<name>A0ABS4CT74_9BACI</name>
<dbReference type="Pfam" id="PF13730">
    <property type="entry name" value="HTH_36"/>
    <property type="match status" value="1"/>
</dbReference>
<gene>
    <name evidence="2" type="ORF">JOC74_001265</name>
</gene>
<dbReference type="InterPro" id="IPR036388">
    <property type="entry name" value="WH-like_DNA-bd_sf"/>
</dbReference>
<sequence length="270" mass="31134">MKESKVGFIKFNSSLMNDYRLKMGETLVYGALVSFRHMSIQSNTKDEQGQVYAYPPISSIANITGQSERSVKSHIQVLEEKRLMTVKRSYKEGGKEKNVNHYYLNTEVLKVYFTADTNMTTSVKIAKPKTTDSKEKPKETKQKVFIADAEIEKWFTHYQGEHNNNSAKKLNELAEKYGSETVVKTIHNAMNGVNIDTLPQGTTGLILSRLNEKNLEDAKLQLRNEKERQERFMNEQITPFFDYKAELRRKQKKENNTFSNDMKALLGEVL</sequence>
<accession>A0ABS4CT74</accession>
<evidence type="ECO:0000313" key="3">
    <source>
        <dbReference type="Proteomes" id="UP000674416"/>
    </source>
</evidence>
<protein>
    <submittedName>
        <fullName evidence="2">DNA-binding transcriptional ArsR family regulator</fullName>
    </submittedName>
</protein>
<dbReference type="Proteomes" id="UP000674416">
    <property type="component" value="Unassembled WGS sequence"/>
</dbReference>
<keyword evidence="3" id="KW-1185">Reference proteome</keyword>
<dbReference type="RefSeq" id="WP_211086085.1">
    <property type="nucleotide sequence ID" value="NZ_JAFDST010000001.1"/>
</dbReference>
<keyword evidence="2" id="KW-0238">DNA-binding</keyword>
<comment type="caution">
    <text evidence="2">The sequence shown here is derived from an EMBL/GenBank/DDBJ whole genome shotgun (WGS) entry which is preliminary data.</text>
</comment>
<keyword evidence="1" id="KW-0175">Coiled coil</keyword>